<reference evidence="2" key="1">
    <citation type="submission" date="2020-03" db="EMBL/GenBank/DDBJ databases">
        <title>Development of an integrated pest management strategy to control Xanthomonas campestris pv. campestris by using bacteriophages.</title>
        <authorList>
            <person name="Holtappels D."/>
            <person name="Rombouts S."/>
            <person name="Lavigne R."/>
            <person name="Wagemans J."/>
        </authorList>
    </citation>
    <scope>NUCLEOTIDE SEQUENCE [LARGE SCALE GENOMIC DNA]</scope>
</reference>
<proteinExistence type="predicted"/>
<sequence>MNDNKLPDYLTESEGSVTIKLSRQADIAGAKVQTLKMREPLVRDDEAAQLSANGNGTAYEMTLFANLLDVSVDDLRNLTTRDYRRIAAAYGRFTD</sequence>
<organism evidence="1 2">
    <name type="scientific">Xanthomonas phage FoX1</name>
    <dbReference type="NCBI Taxonomy" id="2723897"/>
    <lineage>
        <taxon>Viruses</taxon>
        <taxon>Duplodnaviria</taxon>
        <taxon>Heunggongvirae</taxon>
        <taxon>Uroviricota</taxon>
        <taxon>Caudoviricetes</taxon>
        <taxon>Foxunavirus</taxon>
        <taxon>Foxunavirus fox1</taxon>
    </lineage>
</organism>
<keyword evidence="2" id="KW-1185">Reference proteome</keyword>
<accession>A0A858NNB7</accession>
<name>A0A858NNB7_9CAUD</name>
<dbReference type="Proteomes" id="UP000671938">
    <property type="component" value="Segment"/>
</dbReference>
<dbReference type="Pfam" id="PF10109">
    <property type="entry name" value="Phage_TAC_7"/>
    <property type="match status" value="1"/>
</dbReference>
<dbReference type="InterPro" id="IPR019289">
    <property type="entry name" value="Phage_tail_E/E"/>
</dbReference>
<gene>
    <name evidence="1" type="ORF">XccvBFoX1_gp21</name>
</gene>
<dbReference type="EMBL" id="MT161381">
    <property type="protein sequence ID" value="QJB21760.1"/>
    <property type="molecule type" value="Genomic_DNA"/>
</dbReference>
<protein>
    <submittedName>
        <fullName evidence="1">Putative tail assembly protein</fullName>
    </submittedName>
</protein>
<evidence type="ECO:0000313" key="2">
    <source>
        <dbReference type="Proteomes" id="UP000671938"/>
    </source>
</evidence>
<evidence type="ECO:0000313" key="1">
    <source>
        <dbReference type="EMBL" id="QJB21760.1"/>
    </source>
</evidence>